<reference evidence="2" key="1">
    <citation type="submission" date="2018-05" db="EMBL/GenBank/DDBJ databases">
        <title>Draft genome of Mucuna pruriens seed.</title>
        <authorList>
            <person name="Nnadi N.E."/>
            <person name="Vos R."/>
            <person name="Hasami M.H."/>
            <person name="Devisetty U.K."/>
            <person name="Aguiy J.C."/>
        </authorList>
    </citation>
    <scope>NUCLEOTIDE SEQUENCE [LARGE SCALE GENOMIC DNA]</scope>
    <source>
        <strain evidence="2">JCA_2017</strain>
    </source>
</reference>
<evidence type="ECO:0000256" key="1">
    <source>
        <dbReference type="SAM" id="MobiDB-lite"/>
    </source>
</evidence>
<feature type="non-terminal residue" evidence="2">
    <location>
        <position position="1"/>
    </location>
</feature>
<sequence length="122" mass="13483">MLDKGSSNTGSVMVTRKDFTKGSTSEGKSSTKRHTKDTCYKLYGKEKVLERMSGNKGQTQMWNVVDHLSILQLDQDIQAFSKEEMDCLGVFLNSTSKPLGSCVSTMKNKSFFNISGSVPQSI</sequence>
<dbReference type="EMBL" id="QJKJ01011591">
    <property type="protein sequence ID" value="RDX70727.1"/>
    <property type="molecule type" value="Genomic_DNA"/>
</dbReference>
<comment type="caution">
    <text evidence="2">The sequence shown here is derived from an EMBL/GenBank/DDBJ whole genome shotgun (WGS) entry which is preliminary data.</text>
</comment>
<feature type="region of interest" description="Disordered" evidence="1">
    <location>
        <begin position="1"/>
        <end position="34"/>
    </location>
</feature>
<proteinExistence type="predicted"/>
<feature type="compositionally biased region" description="Polar residues" evidence="1">
    <location>
        <begin position="1"/>
        <end position="12"/>
    </location>
</feature>
<gene>
    <name evidence="2" type="ORF">CR513_50003</name>
</gene>
<dbReference type="AlphaFoldDB" id="A0A371EXE6"/>
<dbReference type="Proteomes" id="UP000257109">
    <property type="component" value="Unassembled WGS sequence"/>
</dbReference>
<organism evidence="2 3">
    <name type="scientific">Mucuna pruriens</name>
    <name type="common">Velvet bean</name>
    <name type="synonym">Dolichos pruriens</name>
    <dbReference type="NCBI Taxonomy" id="157652"/>
    <lineage>
        <taxon>Eukaryota</taxon>
        <taxon>Viridiplantae</taxon>
        <taxon>Streptophyta</taxon>
        <taxon>Embryophyta</taxon>
        <taxon>Tracheophyta</taxon>
        <taxon>Spermatophyta</taxon>
        <taxon>Magnoliopsida</taxon>
        <taxon>eudicotyledons</taxon>
        <taxon>Gunneridae</taxon>
        <taxon>Pentapetalae</taxon>
        <taxon>rosids</taxon>
        <taxon>fabids</taxon>
        <taxon>Fabales</taxon>
        <taxon>Fabaceae</taxon>
        <taxon>Papilionoideae</taxon>
        <taxon>50 kb inversion clade</taxon>
        <taxon>NPAAA clade</taxon>
        <taxon>indigoferoid/millettioid clade</taxon>
        <taxon>Phaseoleae</taxon>
        <taxon>Mucuna</taxon>
    </lineage>
</organism>
<name>A0A371EXE6_MUCPR</name>
<evidence type="ECO:0000313" key="3">
    <source>
        <dbReference type="Proteomes" id="UP000257109"/>
    </source>
</evidence>
<keyword evidence="3" id="KW-1185">Reference proteome</keyword>
<evidence type="ECO:0000313" key="2">
    <source>
        <dbReference type="EMBL" id="RDX70727.1"/>
    </source>
</evidence>
<accession>A0A371EXE6</accession>
<protein>
    <submittedName>
        <fullName evidence="2">Uncharacterized protein</fullName>
    </submittedName>
</protein>
<dbReference type="OrthoDB" id="1724808at2759"/>